<dbReference type="InterPro" id="IPR027417">
    <property type="entry name" value="P-loop_NTPase"/>
</dbReference>
<dbReference type="SMART" id="SM00173">
    <property type="entry name" value="RAS"/>
    <property type="match status" value="1"/>
</dbReference>
<accession>A0A2R4IKW4</accession>
<protein>
    <submittedName>
        <fullName evidence="3">GTP-binding protein Rheb isoform 2</fullName>
    </submittedName>
</protein>
<name>A0A2R4IKW4_9EUGL</name>
<evidence type="ECO:0000256" key="2">
    <source>
        <dbReference type="ARBA" id="ARBA00023134"/>
    </source>
</evidence>
<keyword evidence="2" id="KW-0342">GTP-binding</keyword>
<dbReference type="AlphaFoldDB" id="A0A2R4IKW4"/>
<dbReference type="PROSITE" id="PS51421">
    <property type="entry name" value="RAS"/>
    <property type="match status" value="1"/>
</dbReference>
<evidence type="ECO:0000256" key="1">
    <source>
        <dbReference type="ARBA" id="ARBA00022741"/>
    </source>
</evidence>
<keyword evidence="1" id="KW-0547">Nucleotide-binding</keyword>
<dbReference type="InterPro" id="IPR020849">
    <property type="entry name" value="Small_GTPase_Ras-type"/>
</dbReference>
<proteinExistence type="evidence at transcript level"/>
<gene>
    <name evidence="3" type="primary">RHEB</name>
</gene>
<dbReference type="InterPro" id="IPR001806">
    <property type="entry name" value="Small_GTPase"/>
</dbReference>
<dbReference type="FunFam" id="3.40.50.300:FF:001447">
    <property type="entry name" value="Ras-related protein Rab-1B"/>
    <property type="match status" value="1"/>
</dbReference>
<dbReference type="GO" id="GO:0007165">
    <property type="term" value="P:signal transduction"/>
    <property type="evidence" value="ECO:0007669"/>
    <property type="project" value="InterPro"/>
</dbReference>
<organism evidence="3">
    <name type="scientific">Peranema trichophorum</name>
    <dbReference type="NCBI Taxonomy" id="56466"/>
    <lineage>
        <taxon>Eukaryota</taxon>
        <taxon>Discoba</taxon>
        <taxon>Euglenozoa</taxon>
        <taxon>Euglenida</taxon>
        <taxon>Spirocuta</taxon>
        <taxon>Heteronematina</taxon>
        <taxon>Heteronematales</taxon>
        <taxon>Peranemidae</taxon>
        <taxon>Peranema</taxon>
    </lineage>
</organism>
<dbReference type="PRINTS" id="PR00449">
    <property type="entry name" value="RASTRNSFRMNG"/>
</dbReference>
<dbReference type="SUPFAM" id="SSF52540">
    <property type="entry name" value="P-loop containing nucleoside triphosphate hydrolases"/>
    <property type="match status" value="1"/>
</dbReference>
<dbReference type="SMART" id="SM00174">
    <property type="entry name" value="RHO"/>
    <property type="match status" value="1"/>
</dbReference>
<reference evidence="3" key="1">
    <citation type="journal article" date="2018" name="Sci. Rep.">
        <title>Extensive molecular tinkering in the evolution of the membrane attachment mode of the Rheb GTPase.</title>
        <authorList>
            <person name="Zahonova K."/>
            <person name="Petrzelkova R."/>
            <person name="Valach M."/>
            <person name="Yazaki E."/>
            <person name="Tikhonenkov D.V."/>
            <person name="Butenko A."/>
            <person name="Janouskovec J."/>
            <person name="Hrda S."/>
            <person name="Klimes V."/>
            <person name="Burger G."/>
            <person name="Inagaki Y."/>
            <person name="Keeling P.J."/>
            <person name="Hampl V."/>
            <person name="Flegontov P."/>
            <person name="Yurchenko V."/>
            <person name="Elias M."/>
        </authorList>
    </citation>
    <scope>NUCLEOTIDE SEQUENCE</scope>
</reference>
<dbReference type="NCBIfam" id="TIGR00231">
    <property type="entry name" value="small_GTP"/>
    <property type="match status" value="1"/>
</dbReference>
<dbReference type="InterPro" id="IPR005225">
    <property type="entry name" value="Small_GTP-bd"/>
</dbReference>
<dbReference type="PROSITE" id="PS51419">
    <property type="entry name" value="RAB"/>
    <property type="match status" value="1"/>
</dbReference>
<sequence length="207" mass="23343">MGICWCCFKRAQYDPLPSLNIKPQRKVVMLGCSAVGKTALTQQFVNQRFPTIYHPTVDQTWTRVIQVRGVEVELIVLDTCGQDELELFHSRYYIGTHGFILVYAIDDVSSFAMMETVYQRVCDNVLYPTIVLVGNKSDRQSHRKVTREQGQALANRWGCPFIESCAQQNESANVVFGAILDIILEREDSPTPTSGTSSSFLHKIMGT</sequence>
<dbReference type="PANTHER" id="PTHR24070">
    <property type="entry name" value="RAS, DI-RAS, AND RHEB FAMILY MEMBERS OF SMALL GTPASE SUPERFAMILY"/>
    <property type="match status" value="1"/>
</dbReference>
<dbReference type="GO" id="GO:0016020">
    <property type="term" value="C:membrane"/>
    <property type="evidence" value="ECO:0007669"/>
    <property type="project" value="InterPro"/>
</dbReference>
<evidence type="ECO:0000313" key="3">
    <source>
        <dbReference type="EMBL" id="AVV26985.1"/>
    </source>
</evidence>
<dbReference type="GO" id="GO:0005525">
    <property type="term" value="F:GTP binding"/>
    <property type="evidence" value="ECO:0007669"/>
    <property type="project" value="UniProtKB-KW"/>
</dbReference>
<dbReference type="EMBL" id="MG702361">
    <property type="protein sequence ID" value="AVV26985.1"/>
    <property type="molecule type" value="mRNA"/>
</dbReference>
<dbReference type="SMART" id="SM00175">
    <property type="entry name" value="RAB"/>
    <property type="match status" value="1"/>
</dbReference>
<dbReference type="Gene3D" id="3.40.50.300">
    <property type="entry name" value="P-loop containing nucleotide triphosphate hydrolases"/>
    <property type="match status" value="1"/>
</dbReference>
<dbReference type="GO" id="GO:0003924">
    <property type="term" value="F:GTPase activity"/>
    <property type="evidence" value="ECO:0007669"/>
    <property type="project" value="InterPro"/>
</dbReference>
<dbReference type="Pfam" id="PF00071">
    <property type="entry name" value="Ras"/>
    <property type="match status" value="1"/>
</dbReference>